<evidence type="ECO:0000256" key="3">
    <source>
        <dbReference type="PROSITE-ProRule" id="PRU00023"/>
    </source>
</evidence>
<reference evidence="5 6" key="1">
    <citation type="submission" date="2014-09" db="EMBL/GenBank/DDBJ databases">
        <title>Complete Genome Sequence of the Embu Virus Strain SPAn 880.</title>
        <authorList>
            <person name="Ibrahim M.S."/>
            <person name="Antwerpen M.H."/>
            <person name="Georgi E."/>
            <person name="Vette P."/>
            <person name="Zoeller G."/>
            <person name="Meyer H."/>
        </authorList>
    </citation>
    <scope>NUCLEOTIDE SEQUENCE [LARGE SCALE GENOMIC DNA]</scope>
    <source>
        <strain evidence="5">SPAn880</strain>
    </source>
</reference>
<dbReference type="InterPro" id="IPR051637">
    <property type="entry name" value="Ank_repeat_dom-contain_49"/>
</dbReference>
<dbReference type="InterPro" id="IPR002110">
    <property type="entry name" value="Ankyrin_rpt"/>
</dbReference>
<keyword evidence="2 3" id="KW-0040">ANK repeat</keyword>
<feature type="repeat" description="ANK" evidence="3">
    <location>
        <begin position="359"/>
        <end position="392"/>
    </location>
</feature>
<dbReference type="Proteomes" id="UP000121784">
    <property type="component" value="Segment"/>
</dbReference>
<dbReference type="SMART" id="SM00248">
    <property type="entry name" value="ANK"/>
    <property type="match status" value="9"/>
</dbReference>
<organism evidence="5 6">
    <name type="scientific">Cotia virus</name>
    <dbReference type="NCBI Taxonomy" id="39444"/>
    <lineage>
        <taxon>Viruses</taxon>
        <taxon>Varidnaviria</taxon>
        <taxon>Bamfordvirae</taxon>
        <taxon>Nucleocytoviricota</taxon>
        <taxon>Pokkesviricetes</taxon>
        <taxon>Chitovirales</taxon>
        <taxon>Poxviridae</taxon>
        <taxon>Chordopoxvirinae</taxon>
        <taxon>Oryzopoxvirus</taxon>
        <taxon>Oryzopoxvirus cotia</taxon>
    </lineage>
</organism>
<dbReference type="PANTHER" id="PTHR24180:SF45">
    <property type="entry name" value="POLY [ADP-RIBOSE] POLYMERASE TANKYRASE"/>
    <property type="match status" value="1"/>
</dbReference>
<keyword evidence="1" id="KW-0677">Repeat</keyword>
<name>A0A097IVM2_9POXV</name>
<dbReference type="PROSITE" id="PS50297">
    <property type="entry name" value="ANK_REP_REGION"/>
    <property type="match status" value="1"/>
</dbReference>
<dbReference type="EMBL" id="KM595078">
    <property type="protein sequence ID" value="AIT70631.1"/>
    <property type="molecule type" value="Genomic_DNA"/>
</dbReference>
<accession>A0A097IVM2</accession>
<feature type="domain" description="PRANC" evidence="4">
    <location>
        <begin position="491"/>
        <end position="576"/>
    </location>
</feature>
<evidence type="ECO:0000256" key="1">
    <source>
        <dbReference type="ARBA" id="ARBA00022737"/>
    </source>
</evidence>
<dbReference type="PROSITE" id="PS50088">
    <property type="entry name" value="ANK_REPEAT"/>
    <property type="match status" value="1"/>
</dbReference>
<evidence type="ECO:0000313" key="5">
    <source>
        <dbReference type="EMBL" id="AIT70631.1"/>
    </source>
</evidence>
<evidence type="ECO:0000259" key="4">
    <source>
        <dbReference type="Pfam" id="PF09372"/>
    </source>
</evidence>
<protein>
    <submittedName>
        <fullName evidence="5">Ankyrin repeat protein</fullName>
    </submittedName>
</protein>
<evidence type="ECO:0000256" key="2">
    <source>
        <dbReference type="ARBA" id="ARBA00023043"/>
    </source>
</evidence>
<sequence length="581" mass="67373">MGYDIISLILKINNYRQLINIKNIISDNVRIKNKTILNYYLSYVKDCNITILETLLSYGLSINMSDDSLMTPLHSYISRCDNSYCYDNIVRCLVNNGADALSVNEYGKTPLYVYLTVNDTKHSYTIVNLLLNAKTNSHLPDGYSVGNVSVSTTYEEGMTVIHNYMRYNYEIDTAILKLLLSYIKTVDGYMFRNLLYIYMSRKCIIPEVVEMLSVFDDGYRDYFGDTALMQYLNKCETSDLRIVKLAVELGQNINVLNMDGFSPFHYYMLNKPTIKGIKTFVSLGAYVIQGRALVTEYLSNLSVDIVVLKYIINITGGYKINHSCLYYPLHTYLSNSSNFLITSFLLNHYNDGINKLNLDGNSPLYESINWSVSERTIKYLIDNGADINISCNNNTIFSKALETTKPHIIYTLISYNPNVKTLRNTITYFINKNLFIDESVIDFLTYALSVDICIYDLVISNRNSYMNILVEIITKCYHEIIKMKRTKLYGSLSLYKAVFDIDKNLIHRYINLIDYEQVYHYSIYSKKIKKYIYISRKRYNLIMKALVVFYKIPLWGMMPVELLFKIIEMLNIKDLLTFVGL</sequence>
<dbReference type="InterPro" id="IPR036770">
    <property type="entry name" value="Ankyrin_rpt-contain_sf"/>
</dbReference>
<dbReference type="Pfam" id="PF09372">
    <property type="entry name" value="PRANC"/>
    <property type="match status" value="1"/>
</dbReference>
<gene>
    <name evidence="5" type="primary">16</name>
</gene>
<evidence type="ECO:0000313" key="6">
    <source>
        <dbReference type="Proteomes" id="UP000121784"/>
    </source>
</evidence>
<dbReference type="SUPFAM" id="SSF48403">
    <property type="entry name" value="Ankyrin repeat"/>
    <property type="match status" value="1"/>
</dbReference>
<dbReference type="Gene3D" id="1.25.40.20">
    <property type="entry name" value="Ankyrin repeat-containing domain"/>
    <property type="match status" value="2"/>
</dbReference>
<dbReference type="PANTHER" id="PTHR24180">
    <property type="entry name" value="CYCLIN-DEPENDENT KINASE INHIBITOR 2C-RELATED"/>
    <property type="match status" value="1"/>
</dbReference>
<proteinExistence type="predicted"/>
<dbReference type="InterPro" id="IPR018272">
    <property type="entry name" value="PRANC_domain"/>
</dbReference>